<dbReference type="RefSeq" id="WP_317975531.1">
    <property type="nucleotide sequence ID" value="NZ_BTFW01000001.1"/>
</dbReference>
<dbReference type="InterPro" id="IPR001638">
    <property type="entry name" value="Solute-binding_3/MltF_N"/>
</dbReference>
<keyword evidence="5" id="KW-1185">Reference proteome</keyword>
<proteinExistence type="predicted"/>
<dbReference type="Gene3D" id="3.40.190.10">
    <property type="entry name" value="Periplasmic binding protein-like II"/>
    <property type="match status" value="3"/>
</dbReference>
<evidence type="ECO:0000313" key="4">
    <source>
        <dbReference type="EMBL" id="GMM61888.1"/>
    </source>
</evidence>
<dbReference type="InterPro" id="IPR006311">
    <property type="entry name" value="TAT_signal"/>
</dbReference>
<dbReference type="EMBL" id="BTFW01000001">
    <property type="protein sequence ID" value="GMM61888.1"/>
    <property type="molecule type" value="Genomic_DNA"/>
</dbReference>
<feature type="chain" id="PRO_5045788243" evidence="2">
    <location>
        <begin position="35"/>
        <end position="294"/>
    </location>
</feature>
<dbReference type="SMART" id="SM00062">
    <property type="entry name" value="PBPb"/>
    <property type="match status" value="1"/>
</dbReference>
<organism evidence="4 5">
    <name type="scientific">Novosphingobium pituita</name>
    <dbReference type="NCBI Taxonomy" id="3056842"/>
    <lineage>
        <taxon>Bacteria</taxon>
        <taxon>Pseudomonadati</taxon>
        <taxon>Pseudomonadota</taxon>
        <taxon>Alphaproteobacteria</taxon>
        <taxon>Sphingomonadales</taxon>
        <taxon>Sphingomonadaceae</taxon>
        <taxon>Novosphingobium</taxon>
    </lineage>
</organism>
<comment type="caution">
    <text evidence="4">The sequence shown here is derived from an EMBL/GenBank/DDBJ whole genome shotgun (WGS) entry which is preliminary data.</text>
</comment>
<feature type="domain" description="Solute-binding protein family 3/N-terminal" evidence="3">
    <location>
        <begin position="45"/>
        <end position="286"/>
    </location>
</feature>
<dbReference type="PANTHER" id="PTHR35936">
    <property type="entry name" value="MEMBRANE-BOUND LYTIC MUREIN TRANSGLYCOSYLASE F"/>
    <property type="match status" value="1"/>
</dbReference>
<dbReference type="PANTHER" id="PTHR35936:SF17">
    <property type="entry name" value="ARGININE-BINDING EXTRACELLULAR PROTEIN ARTP"/>
    <property type="match status" value="1"/>
</dbReference>
<evidence type="ECO:0000259" key="3">
    <source>
        <dbReference type="SMART" id="SM00062"/>
    </source>
</evidence>
<evidence type="ECO:0000256" key="2">
    <source>
        <dbReference type="SAM" id="SignalP"/>
    </source>
</evidence>
<evidence type="ECO:0000313" key="5">
    <source>
        <dbReference type="Proteomes" id="UP001187221"/>
    </source>
</evidence>
<dbReference type="SUPFAM" id="SSF53850">
    <property type="entry name" value="Periplasmic binding protein-like II"/>
    <property type="match status" value="1"/>
</dbReference>
<name>A0ABQ6P9I5_9SPHN</name>
<accession>A0ABQ6P9I5</accession>
<dbReference type="PROSITE" id="PS51318">
    <property type="entry name" value="TAT"/>
    <property type="match status" value="1"/>
</dbReference>
<sequence length="294" mass="30512">MARKEGTAAVTRRALLGGALATGAMALAPAGVQAAPLAKVKANGVLRVAIYQDNAPWSWDEGGQIRGIDADLGRALAQALGVRADLAIFPADESVEDDLRNAVWRGGLLGFQAADVMLHVPFDPAFAAQQDQVAIVAPYVREGFGLACATGKGLQCEAAPLAFRGHKLAVELATVPDYYLMGQFGGALAKDVVHFPNGAAAVSALVKGDADAALATRAQLEFGLRDHGSEFAQRKGPLPQLNAPGWDVGMAVKEASRTLGDALESIVTDMQKDGRMAALCKPYGVAWTAPLAAG</sequence>
<gene>
    <name evidence="4" type="ORF">NUTIK01_26650</name>
</gene>
<reference evidence="4 5" key="1">
    <citation type="submission" date="2023-06" db="EMBL/GenBank/DDBJ databases">
        <title>Draft genome sequence of Novosphingobium sp. strain IK01.</title>
        <authorList>
            <person name="Hatamoto M."/>
            <person name="Ikarashi T."/>
            <person name="Yamaguchi T."/>
        </authorList>
    </citation>
    <scope>NUCLEOTIDE SEQUENCE [LARGE SCALE GENOMIC DNA]</scope>
    <source>
        <strain evidence="4 5">IK01</strain>
    </source>
</reference>
<dbReference type="Proteomes" id="UP001187221">
    <property type="component" value="Unassembled WGS sequence"/>
</dbReference>
<evidence type="ECO:0000256" key="1">
    <source>
        <dbReference type="ARBA" id="ARBA00022729"/>
    </source>
</evidence>
<feature type="signal peptide" evidence="2">
    <location>
        <begin position="1"/>
        <end position="34"/>
    </location>
</feature>
<protein>
    <submittedName>
        <fullName evidence="4">Transporter substrate-binding domain-containing protein</fullName>
    </submittedName>
</protein>
<keyword evidence="1 2" id="KW-0732">Signal</keyword>